<dbReference type="EMBL" id="CAIT01000007">
    <property type="protein sequence ID" value="CCH54472.1"/>
    <property type="molecule type" value="Genomic_DNA"/>
</dbReference>
<keyword evidence="2" id="KW-1185">Reference proteome</keyword>
<dbReference type="OrthoDB" id="965144at2"/>
<comment type="caution">
    <text evidence="1">The sequence shown here is derived from an EMBL/GenBank/DDBJ whole genome shotgun (WGS) entry which is preliminary data.</text>
</comment>
<evidence type="ECO:0000313" key="1">
    <source>
        <dbReference type="EMBL" id="CCH54472.1"/>
    </source>
</evidence>
<sequence length="203" mass="22439">MKDIRTGKLDDLSFDRRNANKGSEYGNHLLRKSIQELGVGRGIVAAADGTIIGGNHVVETLSDLGIENVVFVPSDGKTLVVTQRMDIQPDSREFHQLALADNKVGQINLHFDEEVVKQLATDFDFDAHDWGFNIDDVVTDEEEEAEKTPKVDDKVSFQLSSFQLAELTKALATAKLEKALPDGKDSDGQALMVIVKEYLSHRS</sequence>
<dbReference type="eggNOG" id="COG1475">
    <property type="taxonomic scope" value="Bacteria"/>
</dbReference>
<gene>
    <name evidence="1" type="ORF">BN8_03646</name>
</gene>
<evidence type="ECO:0000313" key="2">
    <source>
        <dbReference type="Proteomes" id="UP000009309"/>
    </source>
</evidence>
<dbReference type="RefSeq" id="WP_009283050.1">
    <property type="nucleotide sequence ID" value="NZ_CAIT01000007.1"/>
</dbReference>
<accession>I2GKP6</accession>
<reference evidence="1 2" key="1">
    <citation type="journal article" date="2012" name="J. Bacteriol.">
        <title>Genome Sequence of the Filamentous Bacterium Fibrisoma limi BUZ 3T.</title>
        <authorList>
            <person name="Filippini M."/>
            <person name="Qi W."/>
            <person name="Jaenicke S."/>
            <person name="Goesmann A."/>
            <person name="Smits T.H."/>
            <person name="Bagheri H.C."/>
        </authorList>
    </citation>
    <scope>NUCLEOTIDE SEQUENCE [LARGE SCALE GENOMIC DNA]</scope>
    <source>
        <strain evidence="2">BUZ 3T</strain>
    </source>
</reference>
<name>I2GKP6_9BACT</name>
<protein>
    <submittedName>
        <fullName evidence="1">Uncharacterized protein</fullName>
    </submittedName>
</protein>
<dbReference type="AlphaFoldDB" id="I2GKP6"/>
<dbReference type="STRING" id="1185876.BN8_03646"/>
<proteinExistence type="predicted"/>
<organism evidence="1 2">
    <name type="scientific">Fibrisoma limi BUZ 3</name>
    <dbReference type="NCBI Taxonomy" id="1185876"/>
    <lineage>
        <taxon>Bacteria</taxon>
        <taxon>Pseudomonadati</taxon>
        <taxon>Bacteroidota</taxon>
        <taxon>Cytophagia</taxon>
        <taxon>Cytophagales</taxon>
        <taxon>Spirosomataceae</taxon>
        <taxon>Fibrisoma</taxon>
    </lineage>
</organism>
<dbReference type="Proteomes" id="UP000009309">
    <property type="component" value="Unassembled WGS sequence"/>
</dbReference>